<evidence type="ECO:0000256" key="14">
    <source>
        <dbReference type="SAM" id="SignalP"/>
    </source>
</evidence>
<feature type="domain" description="TonB-dependent receptor plug" evidence="16">
    <location>
        <begin position="73"/>
        <end position="184"/>
    </location>
</feature>
<organism evidence="17 18">
    <name type="scientific">Sphingomonas populi</name>
    <dbReference type="NCBI Taxonomy" id="2484750"/>
    <lineage>
        <taxon>Bacteria</taxon>
        <taxon>Pseudomonadati</taxon>
        <taxon>Pseudomonadota</taxon>
        <taxon>Alphaproteobacteria</taxon>
        <taxon>Sphingomonadales</taxon>
        <taxon>Sphingomonadaceae</taxon>
        <taxon>Sphingomonas</taxon>
    </lineage>
</organism>
<dbReference type="GO" id="GO:0009279">
    <property type="term" value="C:cell outer membrane"/>
    <property type="evidence" value="ECO:0007669"/>
    <property type="project" value="UniProtKB-SubCell"/>
</dbReference>
<evidence type="ECO:0000256" key="8">
    <source>
        <dbReference type="ARBA" id="ARBA00023065"/>
    </source>
</evidence>
<evidence type="ECO:0000256" key="4">
    <source>
        <dbReference type="ARBA" id="ARBA00022496"/>
    </source>
</evidence>
<dbReference type="GO" id="GO:0015344">
    <property type="term" value="F:siderophore uptake transmembrane transporter activity"/>
    <property type="evidence" value="ECO:0007669"/>
    <property type="project" value="TreeGrafter"/>
</dbReference>
<evidence type="ECO:0000313" key="17">
    <source>
        <dbReference type="EMBL" id="RZF66308.1"/>
    </source>
</evidence>
<evidence type="ECO:0000256" key="9">
    <source>
        <dbReference type="ARBA" id="ARBA00023077"/>
    </source>
</evidence>
<comment type="subcellular location">
    <subcellularLocation>
        <location evidence="1 12">Cell outer membrane</location>
        <topology evidence="1 12">Multi-pass membrane protein</topology>
    </subcellularLocation>
</comment>
<protein>
    <submittedName>
        <fullName evidence="17">TonB-dependent receptor</fullName>
    </submittedName>
</protein>
<dbReference type="AlphaFoldDB" id="A0A4V2DDV5"/>
<feature type="signal peptide" evidence="14">
    <location>
        <begin position="1"/>
        <end position="22"/>
    </location>
</feature>
<keyword evidence="18" id="KW-1185">Reference proteome</keyword>
<dbReference type="PANTHER" id="PTHR32552:SF89">
    <property type="entry name" value="CATECHOLATE SIDEROPHORE RECEPTOR FIU"/>
    <property type="match status" value="1"/>
</dbReference>
<evidence type="ECO:0000256" key="5">
    <source>
        <dbReference type="ARBA" id="ARBA00022692"/>
    </source>
</evidence>
<reference evidence="17 18" key="1">
    <citation type="submission" date="2019-02" db="EMBL/GenBank/DDBJ databases">
        <authorList>
            <person name="Li Y."/>
        </authorList>
    </citation>
    <scope>NUCLEOTIDE SEQUENCE [LARGE SCALE GENOMIC DNA]</scope>
    <source>
        <strain evidence="17 18">3-7</strain>
    </source>
</reference>
<dbReference type="InterPro" id="IPR036942">
    <property type="entry name" value="Beta-barrel_TonB_sf"/>
</dbReference>
<feature type="domain" description="TonB-dependent receptor-like beta-barrel" evidence="15">
    <location>
        <begin position="306"/>
        <end position="805"/>
    </location>
</feature>
<dbReference type="InterPro" id="IPR039426">
    <property type="entry name" value="TonB-dep_rcpt-like"/>
</dbReference>
<comment type="similarity">
    <text evidence="12 13">Belongs to the TonB-dependent receptor family.</text>
</comment>
<proteinExistence type="inferred from homology"/>
<dbReference type="PANTHER" id="PTHR32552">
    <property type="entry name" value="FERRICHROME IRON RECEPTOR-RELATED"/>
    <property type="match status" value="1"/>
</dbReference>
<keyword evidence="6 14" id="KW-0732">Signal</keyword>
<dbReference type="Pfam" id="PF00593">
    <property type="entry name" value="TonB_dep_Rec_b-barrel"/>
    <property type="match status" value="1"/>
</dbReference>
<keyword evidence="7" id="KW-0408">Iron</keyword>
<dbReference type="InterPro" id="IPR037066">
    <property type="entry name" value="Plug_dom_sf"/>
</dbReference>
<evidence type="ECO:0000313" key="18">
    <source>
        <dbReference type="Proteomes" id="UP000292085"/>
    </source>
</evidence>
<dbReference type="InterPro" id="IPR000531">
    <property type="entry name" value="Beta-barrel_TonB"/>
</dbReference>
<keyword evidence="2 12" id="KW-0813">Transport</keyword>
<evidence type="ECO:0000259" key="16">
    <source>
        <dbReference type="Pfam" id="PF07715"/>
    </source>
</evidence>
<dbReference type="PROSITE" id="PS52016">
    <property type="entry name" value="TONB_DEPENDENT_REC_3"/>
    <property type="match status" value="1"/>
</dbReference>
<dbReference type="RefSeq" id="WP_130154670.1">
    <property type="nucleotide sequence ID" value="NZ_SGIS01000001.1"/>
</dbReference>
<evidence type="ECO:0000259" key="15">
    <source>
        <dbReference type="Pfam" id="PF00593"/>
    </source>
</evidence>
<evidence type="ECO:0000256" key="10">
    <source>
        <dbReference type="ARBA" id="ARBA00023136"/>
    </source>
</evidence>
<keyword evidence="11 12" id="KW-0998">Cell outer membrane</keyword>
<dbReference type="Gene3D" id="2.170.130.10">
    <property type="entry name" value="TonB-dependent receptor, plug domain"/>
    <property type="match status" value="1"/>
</dbReference>
<dbReference type="Proteomes" id="UP000292085">
    <property type="component" value="Unassembled WGS sequence"/>
</dbReference>
<accession>A0A4V2DDV5</accession>
<evidence type="ECO:0000256" key="12">
    <source>
        <dbReference type="PROSITE-ProRule" id="PRU01360"/>
    </source>
</evidence>
<dbReference type="OrthoDB" id="7386960at2"/>
<dbReference type="InterPro" id="IPR012910">
    <property type="entry name" value="Plug_dom"/>
</dbReference>
<evidence type="ECO:0000256" key="11">
    <source>
        <dbReference type="ARBA" id="ARBA00023237"/>
    </source>
</evidence>
<evidence type="ECO:0000256" key="3">
    <source>
        <dbReference type="ARBA" id="ARBA00022452"/>
    </source>
</evidence>
<sequence>MKATLYMCASASALATAMPLYAQTAGVDLAAAPVETAATGNAPVEQTAEQPAADVGKDIVVTAASPGRTRFRSSISVSQLSQEAVRDFTPRSEAEVLRSIPGIQPQDTAGPGGNSNIGVRGIPVSTGGSEYVALQEDGLPVTLFGDMNFGNNDYWLRFDNNVERVEAVRGGSASTFASQAPGAVINYISKTGDKQGGEIGVSEGLSIRETRLDGDYGGHLSDSVHYHVGGYFRTGSGGDHVDYDILRGYQIKANITKDLAGDRGFIRLSVKRLDEHAPTNTTQPSIATIDGKNVSDFKPLPTFDARTGSTYSIYNKQFQYLTNDGQVKNATVEGIHPRVFTIGGQIHYKPTDWLTIDNNFRYSDISGNFTTQFLNVAPTSSILGSTVNGATVGSLRYAAGPLAGQTYTGSYINNNPNINVFMRDMGSIANNLSLAAKQGALGGTVTATAGWFHMSQNVSQEWHVNPQISELNGRNEVPLDLFSTTGRQLSVGGQTGFNSNWGTCCARDVNLTYTDDAPFLNLAYSGHGLDLDGSVRFDRVSGVGTALGGVTGPTVMVTDALGSAALPSLVAGGTLERINYLKSYTSWSLGALYEIGANTSIFARASRGGRFNGDRRVLGGNFNSDGSLNAQGDSTAINFLEQQEIGLKQRGSLGNGSYSIELTGFHSTLTEVNYDFTRINNPAPNNNPNLSNAYRAYGAEFTGNITSGRFHLTADLTYTDAKITSSLTDPITANNRPANIPKFQYNIQPSYDTGVFAVGASVDGQTNVPSDNFNTYLIAGATFVNGFIKVRPVDRLELGVNVNNLFNTLGYRTGGIGFTLTPTSGVFQNSAVYGRIVTASARFRF</sequence>
<keyword evidence="8" id="KW-0406">Ion transport</keyword>
<evidence type="ECO:0000256" key="2">
    <source>
        <dbReference type="ARBA" id="ARBA00022448"/>
    </source>
</evidence>
<gene>
    <name evidence="17" type="ORF">EWE75_00085</name>
</gene>
<evidence type="ECO:0000256" key="13">
    <source>
        <dbReference type="RuleBase" id="RU003357"/>
    </source>
</evidence>
<dbReference type="SUPFAM" id="SSF56935">
    <property type="entry name" value="Porins"/>
    <property type="match status" value="1"/>
</dbReference>
<dbReference type="Gene3D" id="2.40.170.20">
    <property type="entry name" value="TonB-dependent receptor, beta-barrel domain"/>
    <property type="match status" value="1"/>
</dbReference>
<feature type="chain" id="PRO_5020957183" evidence="14">
    <location>
        <begin position="23"/>
        <end position="845"/>
    </location>
</feature>
<evidence type="ECO:0000256" key="1">
    <source>
        <dbReference type="ARBA" id="ARBA00004571"/>
    </source>
</evidence>
<evidence type="ECO:0000256" key="6">
    <source>
        <dbReference type="ARBA" id="ARBA00022729"/>
    </source>
</evidence>
<dbReference type="Pfam" id="PF07715">
    <property type="entry name" value="Plug"/>
    <property type="match status" value="1"/>
</dbReference>
<name>A0A4V2DDV5_9SPHN</name>
<evidence type="ECO:0000256" key="7">
    <source>
        <dbReference type="ARBA" id="ARBA00023004"/>
    </source>
</evidence>
<keyword evidence="3 12" id="KW-1134">Transmembrane beta strand</keyword>
<keyword evidence="10 12" id="KW-0472">Membrane</keyword>
<keyword evidence="5 12" id="KW-0812">Transmembrane</keyword>
<comment type="caution">
    <text evidence="17">The sequence shown here is derived from an EMBL/GenBank/DDBJ whole genome shotgun (WGS) entry which is preliminary data.</text>
</comment>
<dbReference type="EMBL" id="SGIS01000001">
    <property type="protein sequence ID" value="RZF66308.1"/>
    <property type="molecule type" value="Genomic_DNA"/>
</dbReference>
<keyword evidence="4" id="KW-0410">Iron transport</keyword>
<keyword evidence="17" id="KW-0675">Receptor</keyword>
<keyword evidence="9 13" id="KW-0798">TonB box</keyword>